<accession>A0A421AXL9</accession>
<reference evidence="1 2" key="1">
    <citation type="submission" date="2018-10" db="EMBL/GenBank/DDBJ databases">
        <title>Genomic Encyclopedia of Archaeal and Bacterial Type Strains, Phase II (KMG-II): from individual species to whole genera.</title>
        <authorList>
            <person name="Goeker M."/>
        </authorList>
    </citation>
    <scope>NUCLEOTIDE SEQUENCE [LARGE SCALE GENOMIC DNA]</scope>
    <source>
        <strain evidence="1 2">DSM 45657</strain>
    </source>
</reference>
<dbReference type="AlphaFoldDB" id="A0A421AXL9"/>
<dbReference type="EMBL" id="RCDD01000006">
    <property type="protein sequence ID" value="RLK54593.1"/>
    <property type="molecule type" value="Genomic_DNA"/>
</dbReference>
<gene>
    <name evidence="1" type="ORF">CLV68_5626</name>
</gene>
<name>A0A421AXL9_9PSEU</name>
<organism evidence="1 2">
    <name type="scientific">Actinokineospora cianjurensis</name>
    <dbReference type="NCBI Taxonomy" id="585224"/>
    <lineage>
        <taxon>Bacteria</taxon>
        <taxon>Bacillati</taxon>
        <taxon>Actinomycetota</taxon>
        <taxon>Actinomycetes</taxon>
        <taxon>Pseudonocardiales</taxon>
        <taxon>Pseudonocardiaceae</taxon>
        <taxon>Actinokineospora</taxon>
    </lineage>
</organism>
<comment type="caution">
    <text evidence="1">The sequence shown here is derived from an EMBL/GenBank/DDBJ whole genome shotgun (WGS) entry which is preliminary data.</text>
</comment>
<proteinExistence type="predicted"/>
<protein>
    <submittedName>
        <fullName evidence="1">Nucleic acid/nucleotide deaminase of polymorphic system toxin</fullName>
    </submittedName>
</protein>
<dbReference type="InterPro" id="IPR032724">
    <property type="entry name" value="SCP1.201-like"/>
</dbReference>
<evidence type="ECO:0000313" key="1">
    <source>
        <dbReference type="EMBL" id="RLK54593.1"/>
    </source>
</evidence>
<evidence type="ECO:0000313" key="2">
    <source>
        <dbReference type="Proteomes" id="UP000282454"/>
    </source>
</evidence>
<dbReference type="Proteomes" id="UP000282454">
    <property type="component" value="Unassembled WGS sequence"/>
</dbReference>
<dbReference type="Pfam" id="PF14428">
    <property type="entry name" value="DddA-like"/>
    <property type="match status" value="1"/>
</dbReference>
<sequence length="117" mass="12739">MTGWVQLDGRDVGEITATRSDPWADDARARLLSLGLRRAKGLNNHVEMKTVTMMIQTNAREGRVIINHAPCGSEPGDPPGCDDVLPAFIPEGRTLTVLGTDAKGDPFKRTYHGKATR</sequence>
<keyword evidence="2" id="KW-1185">Reference proteome</keyword>